<organism evidence="1 2">
    <name type="scientific">Lacticaseibacillus paracasei subsp. paracasei Lpp7</name>
    <dbReference type="NCBI Taxonomy" id="1256200"/>
    <lineage>
        <taxon>Bacteria</taxon>
        <taxon>Bacillati</taxon>
        <taxon>Bacillota</taxon>
        <taxon>Bacilli</taxon>
        <taxon>Lactobacillales</taxon>
        <taxon>Lactobacillaceae</taxon>
        <taxon>Lacticaseibacillus</taxon>
    </lineage>
</organism>
<dbReference type="Proteomes" id="UP000014303">
    <property type="component" value="Unassembled WGS sequence"/>
</dbReference>
<protein>
    <submittedName>
        <fullName evidence="1">Uncharacterized protein</fullName>
    </submittedName>
</protein>
<dbReference type="EMBL" id="ANJV01000332">
    <property type="protein sequence ID" value="EPC49047.1"/>
    <property type="molecule type" value="Genomic_DNA"/>
</dbReference>
<evidence type="ECO:0000313" key="1">
    <source>
        <dbReference type="EMBL" id="EPC49047.1"/>
    </source>
</evidence>
<sequence>MEMGYKDIRMNQKYCSNTGKKRECDIVVKNELEHYLIVFELKAYTTSRIKLGATEDEKNSVKKFFLSTTKAISDSEGKQLSIVPVFISMSGFEDDALEYMDKCEEKNASKVMKSLEITFPRKIHYDKSELLKASVSSGKHKWFKDMINQFF</sequence>
<dbReference type="AlphaFoldDB" id="A0A8E0M7E9"/>
<comment type="caution">
    <text evidence="1">The sequence shown here is derived from an EMBL/GenBank/DDBJ whole genome shotgun (WGS) entry which is preliminary data.</text>
</comment>
<gene>
    <name evidence="1" type="ORF">Lpp7_13617</name>
</gene>
<proteinExistence type="predicted"/>
<accession>A0A8E0M7E9</accession>
<name>A0A8E0M7E9_LACPA</name>
<evidence type="ECO:0000313" key="2">
    <source>
        <dbReference type="Proteomes" id="UP000014303"/>
    </source>
</evidence>
<reference evidence="1 2" key="1">
    <citation type="journal article" date="2013" name="PLoS ONE">
        <title>Lactobacillus paracasei comparative genomics: towards species pan-genome definition and exploitation of diversity.</title>
        <authorList>
            <person name="Smokvina T."/>
            <person name="Wels M."/>
            <person name="Polka J."/>
            <person name="Chervaux C."/>
            <person name="Brisse S."/>
            <person name="Boekhorst J."/>
            <person name="van Hylckama Vlieg J.E."/>
            <person name="Siezen R.J."/>
        </authorList>
    </citation>
    <scope>NUCLEOTIDE SEQUENCE [LARGE SCALE GENOMIC DNA]</scope>
    <source>
        <strain evidence="1 2">Lpp7</strain>
    </source>
</reference>